<gene>
    <name evidence="1" type="ORF">PSEWESI4_02655</name>
</gene>
<dbReference type="RefSeq" id="WP_187671693.1">
    <property type="nucleotide sequence ID" value="NZ_CAJFCI010000054.1"/>
</dbReference>
<proteinExistence type="predicted"/>
<comment type="caution">
    <text evidence="1">The sequence shown here is derived from an EMBL/GenBank/DDBJ whole genome shotgun (WGS) entry which is preliminary data.</text>
</comment>
<evidence type="ECO:0000313" key="1">
    <source>
        <dbReference type="EMBL" id="CAD5108370.1"/>
    </source>
</evidence>
<dbReference type="AlphaFoldDB" id="A0A7U7I9K3"/>
<name>A0A7U7I9K3_9GAMM</name>
<reference evidence="1 2" key="1">
    <citation type="submission" date="2020-08" db="EMBL/GenBank/DDBJ databases">
        <authorList>
            <person name="Criscuolo A."/>
        </authorList>
    </citation>
    <scope>NUCLEOTIDE SEQUENCE [LARGE SCALE GENOMIC DNA]</scope>
    <source>
        <strain evidence="1">CIP111764</strain>
    </source>
</reference>
<accession>A0A7U7I9K3</accession>
<protein>
    <submittedName>
        <fullName evidence="1">Uncharacterized protein</fullName>
    </submittedName>
</protein>
<evidence type="ECO:0000313" key="2">
    <source>
        <dbReference type="Proteomes" id="UP000583387"/>
    </source>
</evidence>
<dbReference type="Proteomes" id="UP000583387">
    <property type="component" value="Unassembled WGS sequence"/>
</dbReference>
<keyword evidence="2" id="KW-1185">Reference proteome</keyword>
<dbReference type="EMBL" id="CAJFCI010000054">
    <property type="protein sequence ID" value="CAD5108370.1"/>
    <property type="molecule type" value="Genomic_DNA"/>
</dbReference>
<organism evidence="1 2">
    <name type="scientific">Zestomonas carbonaria</name>
    <dbReference type="NCBI Taxonomy" id="2762745"/>
    <lineage>
        <taxon>Bacteria</taxon>
        <taxon>Pseudomonadati</taxon>
        <taxon>Pseudomonadota</taxon>
        <taxon>Gammaproteobacteria</taxon>
        <taxon>Pseudomonadales</taxon>
        <taxon>Pseudomonadaceae</taxon>
        <taxon>Zestomonas</taxon>
    </lineage>
</organism>
<sequence length="218" mass="23529">MTGYSQSPKVLKGGLILIDPESGAVQRVIALQYNPDMLTRSLQPQGVGGTATQSEPLRLKGPPVETIKLDAEIDATDQLAFPEQNSSAVEVGIHPQLAALETIVYPDSGALIRNNTLAMAGTLEIVPVQAPLSLFVWSRERVLPVRITDFSIVEEAFDVNLNPIRARINLGMRVLNINDLGFGDKGGHLYMVYHQNRERLAAKASSAALASLGLSSLF</sequence>